<dbReference type="EMBL" id="CP092624">
    <property type="protein sequence ID" value="UMM36163.1"/>
    <property type="molecule type" value="Genomic_DNA"/>
</dbReference>
<keyword evidence="1" id="KW-0812">Transmembrane</keyword>
<keyword evidence="1" id="KW-0472">Membrane</keyword>
<feature type="transmembrane region" description="Helical" evidence="1">
    <location>
        <begin position="42"/>
        <end position="62"/>
    </location>
</feature>
<dbReference type="Pfam" id="PF10318">
    <property type="entry name" value="7TM_GPCR_Srh"/>
    <property type="match status" value="2"/>
</dbReference>
<evidence type="ECO:0000313" key="2">
    <source>
        <dbReference type="EMBL" id="UMM36163.1"/>
    </source>
</evidence>
<feature type="transmembrane region" description="Helical" evidence="1">
    <location>
        <begin position="610"/>
        <end position="630"/>
    </location>
</feature>
<dbReference type="PANTHER" id="PTHR46891">
    <property type="entry name" value="SERPENTINE RECEPTOR, CLASS H-RELATED"/>
    <property type="match status" value="1"/>
</dbReference>
<feature type="transmembrane region" description="Helical" evidence="1">
    <location>
        <begin position="461"/>
        <end position="481"/>
    </location>
</feature>
<feature type="transmembrane region" description="Helical" evidence="1">
    <location>
        <begin position="562"/>
        <end position="589"/>
    </location>
</feature>
<organism evidence="2 3">
    <name type="scientific">Caenorhabditis briggsae</name>
    <dbReference type="NCBI Taxonomy" id="6238"/>
    <lineage>
        <taxon>Eukaryota</taxon>
        <taxon>Metazoa</taxon>
        <taxon>Ecdysozoa</taxon>
        <taxon>Nematoda</taxon>
        <taxon>Chromadorea</taxon>
        <taxon>Rhabditida</taxon>
        <taxon>Rhabditina</taxon>
        <taxon>Rhabditomorpha</taxon>
        <taxon>Rhabditoidea</taxon>
        <taxon>Rhabditidae</taxon>
        <taxon>Peloderinae</taxon>
        <taxon>Caenorhabditis</taxon>
    </lineage>
</organism>
<evidence type="ECO:0000256" key="1">
    <source>
        <dbReference type="SAM" id="Phobius"/>
    </source>
</evidence>
<feature type="transmembrane region" description="Helical" evidence="1">
    <location>
        <begin position="381"/>
        <end position="401"/>
    </location>
</feature>
<feature type="transmembrane region" description="Helical" evidence="1">
    <location>
        <begin position="133"/>
        <end position="154"/>
    </location>
</feature>
<feature type="transmembrane region" description="Helical" evidence="1">
    <location>
        <begin position="193"/>
        <end position="220"/>
    </location>
</feature>
<feature type="transmembrane region" description="Helical" evidence="1">
    <location>
        <begin position="436"/>
        <end position="455"/>
    </location>
</feature>
<sequence>MARYTAVLEQIPTRTWSISEQPISSHFISNINDYISVPKQHYVHVLRVHVFLSLVGEIYGFFLMRPVVFLPVVGLYSTGLFGYLQFPTFLQIVILFFLYQINACTMIHLLILRLKSILPLTFRFYRESIKLGTLFVHGTYITSVISLSNFALLLENQDIAKHQWSTWLNGNVPNKFWTDNYIVTSGSNLRFSLFLKLCGISLVTYIAACIAIPTAAFQILNRMKERLSTHVVNAQKQYIKGLVCQIFIIVIFLLLPFTTFIVGLEMRIHYPVLVTISITLAMIHGAAATFAMILANKPHRVIFFYHLNYCYTTLKCTNNRRDHKVSDTPIVTVTPNFSVNPNSKTNLIILKISHEWCLPRYESKVDYCKVSRRDIKIYTNVMKFIPIVTIPIYLEAIYCIIKRSPSFQKHYTVILTAHILGCLYEEFYGFQLFRPMVFVPIVGIYADGILSMLGVHPFIQLYGMFMSIQINSAILTHITFYRMKIIIPMSFRYYTRVIQFGIFSTVFMYVGAILSVNSILLTIEDQMTAKNLIYMMNIRPIPTVFWSEKYMVSSPKNPNTPAFLVCGTICIGFYILLCITLPSICFIILHRTRHSLSDKVIKAQRAYLRTILLQVLIVVVCIIMPFSVFFAGMANMITNPVIIPASLIFALCHGSASTLIHLLSNKPFRDTMKTQLSWVKCLLTCSSLDRSSKVHTMSSIVG</sequence>
<gene>
    <name evidence="2" type="ORF">L5515_008449</name>
</gene>
<proteinExistence type="predicted"/>
<dbReference type="SUPFAM" id="SSF81321">
    <property type="entry name" value="Family A G protein-coupled receptor-like"/>
    <property type="match status" value="1"/>
</dbReference>
<dbReference type="InterPro" id="IPR019422">
    <property type="entry name" value="7TM_GPCR_serpentine_rcpt_Srh"/>
</dbReference>
<keyword evidence="3" id="KW-1185">Reference proteome</keyword>
<feature type="transmembrane region" description="Helical" evidence="1">
    <location>
        <begin position="642"/>
        <end position="663"/>
    </location>
</feature>
<feature type="transmembrane region" description="Helical" evidence="1">
    <location>
        <begin position="92"/>
        <end position="112"/>
    </location>
</feature>
<reference evidence="2 3" key="1">
    <citation type="submission" date="2022-04" db="EMBL/GenBank/DDBJ databases">
        <title>Chromosome-level reference genomes for two strains of Caenorhabditis briggsae: an improved platform for comparative genomics.</title>
        <authorList>
            <person name="Stevens L."/>
            <person name="Andersen E."/>
        </authorList>
    </citation>
    <scope>NUCLEOTIDE SEQUENCE [LARGE SCALE GENOMIC DNA]</scope>
    <source>
        <strain evidence="2">VX34</strain>
        <tissue evidence="2">Whole-organism</tissue>
    </source>
</reference>
<dbReference type="Proteomes" id="UP000829354">
    <property type="component" value="Chromosome V"/>
</dbReference>
<dbReference type="AlphaFoldDB" id="A0AAE9JNP9"/>
<feature type="transmembrane region" description="Helical" evidence="1">
    <location>
        <begin position="241"/>
        <end position="262"/>
    </location>
</feature>
<feature type="transmembrane region" description="Helical" evidence="1">
    <location>
        <begin position="407"/>
        <end position="424"/>
    </location>
</feature>
<feature type="transmembrane region" description="Helical" evidence="1">
    <location>
        <begin position="268"/>
        <end position="295"/>
    </location>
</feature>
<name>A0AAE9JNP9_CAEBR</name>
<accession>A0AAE9JNP9</accession>
<dbReference type="PANTHER" id="PTHR46891:SF9">
    <property type="entry name" value="SERPENTINE RECEPTOR, CLASS H-RELATED"/>
    <property type="match status" value="1"/>
</dbReference>
<feature type="transmembrane region" description="Helical" evidence="1">
    <location>
        <begin position="493"/>
        <end position="514"/>
    </location>
</feature>
<protein>
    <submittedName>
        <fullName evidence="2">Uncharacterized protein</fullName>
    </submittedName>
</protein>
<keyword evidence="1" id="KW-1133">Transmembrane helix</keyword>
<evidence type="ECO:0000313" key="3">
    <source>
        <dbReference type="Proteomes" id="UP000829354"/>
    </source>
</evidence>